<dbReference type="SUPFAM" id="SSF49452">
    <property type="entry name" value="Starch-binding domain-like"/>
    <property type="match status" value="1"/>
</dbReference>
<name>A0A233SIU6_STRDA</name>
<gene>
    <name evidence="3" type="ORF">BEK98_15515</name>
</gene>
<evidence type="ECO:0000313" key="3">
    <source>
        <dbReference type="EMBL" id="OXY95555.1"/>
    </source>
</evidence>
<dbReference type="Pfam" id="PF13620">
    <property type="entry name" value="CarboxypepD_reg"/>
    <property type="match status" value="1"/>
</dbReference>
<sequence>MLPHRRRSARRPPGGLVLALVALTVPVALAACSEAVPNGPGSASADARSGVKGVVLLWPTCPVEGAPGSRDCGSKPADATVRVRDRSSDTEVASVRTGPDGRFRVPLRAGTYEVRAARASGTGYCAPVDVTVRPDAYTEITIRCDTGLR</sequence>
<dbReference type="EMBL" id="MCGQ01000013">
    <property type="protein sequence ID" value="OXY95555.1"/>
    <property type="molecule type" value="Genomic_DNA"/>
</dbReference>
<comment type="caution">
    <text evidence="3">The sequence shown here is derived from an EMBL/GenBank/DDBJ whole genome shotgun (WGS) entry which is preliminary data.</text>
</comment>
<evidence type="ECO:0008006" key="5">
    <source>
        <dbReference type="Google" id="ProtNLM"/>
    </source>
</evidence>
<feature type="signal peptide" evidence="2">
    <location>
        <begin position="1"/>
        <end position="30"/>
    </location>
</feature>
<dbReference type="AlphaFoldDB" id="A0A233SIU6"/>
<dbReference type="Gene3D" id="2.60.40.1120">
    <property type="entry name" value="Carboxypeptidase-like, regulatory domain"/>
    <property type="match status" value="1"/>
</dbReference>
<evidence type="ECO:0000256" key="2">
    <source>
        <dbReference type="SAM" id="SignalP"/>
    </source>
</evidence>
<keyword evidence="2" id="KW-0732">Signal</keyword>
<organism evidence="3 4">
    <name type="scientific">Streptomyces diastatochromogenes</name>
    <dbReference type="NCBI Taxonomy" id="42236"/>
    <lineage>
        <taxon>Bacteria</taxon>
        <taxon>Bacillati</taxon>
        <taxon>Actinomycetota</taxon>
        <taxon>Actinomycetes</taxon>
        <taxon>Kitasatosporales</taxon>
        <taxon>Streptomycetaceae</taxon>
        <taxon>Streptomyces</taxon>
    </lineage>
</organism>
<evidence type="ECO:0000256" key="1">
    <source>
        <dbReference type="SAM" id="MobiDB-lite"/>
    </source>
</evidence>
<dbReference type="PROSITE" id="PS51257">
    <property type="entry name" value="PROKAR_LIPOPROTEIN"/>
    <property type="match status" value="1"/>
</dbReference>
<protein>
    <recommendedName>
        <fullName evidence="5">Carboxypeptidase regulatory-like domain-containing protein</fullName>
    </recommendedName>
</protein>
<reference evidence="3 4" key="1">
    <citation type="submission" date="2016-07" db="EMBL/GenBank/DDBJ databases">
        <title>Draft genome of Streptomyces diastatochromogenes.</title>
        <authorList>
            <person name="Podduturi R."/>
            <person name="Lukassen M.B."/>
            <person name="Clausen N."/>
            <person name="Nielsen J.L."/>
            <person name="Jorgensen N.O."/>
        </authorList>
    </citation>
    <scope>NUCLEOTIDE SEQUENCE [LARGE SCALE GENOMIC DNA]</scope>
    <source>
        <strain evidence="3 4">DSM 40608</strain>
    </source>
</reference>
<keyword evidence="4" id="KW-1185">Reference proteome</keyword>
<feature type="chain" id="PRO_5012624404" description="Carboxypeptidase regulatory-like domain-containing protein" evidence="2">
    <location>
        <begin position="31"/>
        <end position="149"/>
    </location>
</feature>
<dbReference type="GO" id="GO:0030246">
    <property type="term" value="F:carbohydrate binding"/>
    <property type="evidence" value="ECO:0007669"/>
    <property type="project" value="InterPro"/>
</dbReference>
<feature type="region of interest" description="Disordered" evidence="1">
    <location>
        <begin position="67"/>
        <end position="97"/>
    </location>
</feature>
<proteinExistence type="predicted"/>
<accession>A0A233SIU6</accession>
<dbReference type="Proteomes" id="UP000215483">
    <property type="component" value="Unassembled WGS sequence"/>
</dbReference>
<dbReference type="RefSeq" id="WP_167444176.1">
    <property type="nucleotide sequence ID" value="NZ_MCGQ01000013.1"/>
</dbReference>
<evidence type="ECO:0000313" key="4">
    <source>
        <dbReference type="Proteomes" id="UP000215483"/>
    </source>
</evidence>
<dbReference type="InterPro" id="IPR013784">
    <property type="entry name" value="Carb-bd-like_fold"/>
</dbReference>